<evidence type="ECO:0000313" key="2">
    <source>
        <dbReference type="EMBL" id="KND94183.1"/>
    </source>
</evidence>
<comment type="caution">
    <text evidence="2">The sequence shown here is derived from an EMBL/GenBank/DDBJ whole genome shotgun (WGS) entry which is preliminary data.</text>
</comment>
<dbReference type="OrthoDB" id="5231339at2759"/>
<feature type="region of interest" description="Disordered" evidence="1">
    <location>
        <begin position="67"/>
        <end position="152"/>
    </location>
</feature>
<name>A0A0L0NJH1_TOLOC</name>
<accession>A0A0L0NJH1</accession>
<evidence type="ECO:0000256" key="1">
    <source>
        <dbReference type="SAM" id="MobiDB-lite"/>
    </source>
</evidence>
<dbReference type="AlphaFoldDB" id="A0A0L0NJH1"/>
<organism evidence="2 3">
    <name type="scientific">Tolypocladium ophioglossoides (strain CBS 100239)</name>
    <name type="common">Snaketongue truffleclub</name>
    <name type="synonym">Elaphocordyceps ophioglossoides</name>
    <dbReference type="NCBI Taxonomy" id="1163406"/>
    <lineage>
        <taxon>Eukaryota</taxon>
        <taxon>Fungi</taxon>
        <taxon>Dikarya</taxon>
        <taxon>Ascomycota</taxon>
        <taxon>Pezizomycotina</taxon>
        <taxon>Sordariomycetes</taxon>
        <taxon>Hypocreomycetidae</taxon>
        <taxon>Hypocreales</taxon>
        <taxon>Ophiocordycipitaceae</taxon>
        <taxon>Tolypocladium</taxon>
    </lineage>
</organism>
<feature type="compositionally biased region" description="Acidic residues" evidence="1">
    <location>
        <begin position="105"/>
        <end position="114"/>
    </location>
</feature>
<proteinExistence type="predicted"/>
<keyword evidence="3" id="KW-1185">Reference proteome</keyword>
<reference evidence="2 3" key="1">
    <citation type="journal article" date="2015" name="BMC Genomics">
        <title>The genome of the truffle-parasite Tolypocladium ophioglossoides and the evolution of antifungal peptaibiotics.</title>
        <authorList>
            <person name="Quandt C.A."/>
            <person name="Bushley K.E."/>
            <person name="Spatafora J.W."/>
        </authorList>
    </citation>
    <scope>NUCLEOTIDE SEQUENCE [LARGE SCALE GENOMIC DNA]</scope>
    <source>
        <strain evidence="2 3">CBS 100239</strain>
    </source>
</reference>
<evidence type="ECO:0000313" key="3">
    <source>
        <dbReference type="Proteomes" id="UP000036947"/>
    </source>
</evidence>
<sequence>MPAGDKKWDMAAERDLSVAIILANNDGKPSYNWPRVYSIMESIGYTFTKDAISQHFTKVVMKDFKARNGDVTKKGDSAASTPKKVNKTPTKRKVTPGKSTKFVDLNEDEDDEDNLVGPTPKKAKADSEDESPSVKKERAYSRARSQTLGHDEAEFQKWLAGREKY</sequence>
<dbReference type="Proteomes" id="UP000036947">
    <property type="component" value="Unassembled WGS sequence"/>
</dbReference>
<feature type="compositionally biased region" description="Basic residues" evidence="1">
    <location>
        <begin position="84"/>
        <end position="95"/>
    </location>
</feature>
<feature type="compositionally biased region" description="Basic and acidic residues" evidence="1">
    <location>
        <begin position="67"/>
        <end position="76"/>
    </location>
</feature>
<gene>
    <name evidence="2" type="ORF">TOPH_01096</name>
</gene>
<dbReference type="EMBL" id="LFRF01000002">
    <property type="protein sequence ID" value="KND94183.1"/>
    <property type="molecule type" value="Genomic_DNA"/>
</dbReference>
<dbReference type="STRING" id="1163406.A0A0L0NJH1"/>
<protein>
    <submittedName>
        <fullName evidence="2">Uncharacterized protein</fullName>
    </submittedName>
</protein>